<evidence type="ECO:0000313" key="2">
    <source>
        <dbReference type="EMBL" id="HDR52012.1"/>
    </source>
</evidence>
<evidence type="ECO:0000259" key="1">
    <source>
        <dbReference type="Pfam" id="PF18962"/>
    </source>
</evidence>
<dbReference type="Pfam" id="PF18962">
    <property type="entry name" value="Por_Secre_tail"/>
    <property type="match status" value="1"/>
</dbReference>
<name>A0A831PM79_9BACT</name>
<feature type="domain" description="Secretion system C-terminal sorting" evidence="1">
    <location>
        <begin position="92"/>
        <end position="167"/>
    </location>
</feature>
<proteinExistence type="predicted"/>
<dbReference type="NCBIfam" id="TIGR04183">
    <property type="entry name" value="Por_Secre_tail"/>
    <property type="match status" value="1"/>
</dbReference>
<gene>
    <name evidence="2" type="ORF">ENN90_10415</name>
</gene>
<protein>
    <submittedName>
        <fullName evidence="2">T9SS type A sorting domain-containing protein</fullName>
    </submittedName>
</protein>
<dbReference type="Proteomes" id="UP000886047">
    <property type="component" value="Unassembled WGS sequence"/>
</dbReference>
<dbReference type="EMBL" id="DSDK01000568">
    <property type="protein sequence ID" value="HDR52012.1"/>
    <property type="molecule type" value="Genomic_DNA"/>
</dbReference>
<accession>A0A831PM79</accession>
<reference evidence="2" key="1">
    <citation type="journal article" date="2020" name="mSystems">
        <title>Genome- and Community-Level Interaction Insights into Carbon Utilization and Element Cycling Functions of Hydrothermarchaeota in Hydrothermal Sediment.</title>
        <authorList>
            <person name="Zhou Z."/>
            <person name="Liu Y."/>
            <person name="Xu W."/>
            <person name="Pan J."/>
            <person name="Luo Z.H."/>
            <person name="Li M."/>
        </authorList>
    </citation>
    <scope>NUCLEOTIDE SEQUENCE [LARGE SCALE GENOMIC DNA]</scope>
    <source>
        <strain evidence="2">SpSt-1217</strain>
    </source>
</reference>
<comment type="caution">
    <text evidence="2">The sequence shown here is derived from an EMBL/GenBank/DDBJ whole genome shotgun (WGS) entry which is preliminary data.</text>
</comment>
<dbReference type="InterPro" id="IPR026444">
    <property type="entry name" value="Secre_tail"/>
</dbReference>
<sequence>MKFTKFIIAVVFCMAFGTAFGQYLVPLYAPGNSGETSAGGSYTLLSVTGQNGIGPVTGNSYHAYFGLLAPVRYVLTDADVLEQGFTRLYQNYPNPFKDKTTIPFEMSRHGKVTLTVFDVLGQPVEILLQQQFPPGKHLAVFDAERMKPGLFFYQLKVDDFKSTKTMVLTK</sequence>
<dbReference type="AlphaFoldDB" id="A0A831PM79"/>
<organism evidence="2">
    <name type="scientific">Mariniphaga anaerophila</name>
    <dbReference type="NCBI Taxonomy" id="1484053"/>
    <lineage>
        <taxon>Bacteria</taxon>
        <taxon>Pseudomonadati</taxon>
        <taxon>Bacteroidota</taxon>
        <taxon>Bacteroidia</taxon>
        <taxon>Marinilabiliales</taxon>
        <taxon>Prolixibacteraceae</taxon>
        <taxon>Mariniphaga</taxon>
    </lineage>
</organism>